<proteinExistence type="predicted"/>
<evidence type="ECO:0000313" key="2">
    <source>
        <dbReference type="EMBL" id="TXF90432.1"/>
    </source>
</evidence>
<dbReference type="AlphaFoldDB" id="A0A5C7FXZ3"/>
<feature type="transmembrane region" description="Helical" evidence="1">
    <location>
        <begin position="270"/>
        <end position="289"/>
    </location>
</feature>
<sequence length="640" mass="72530">MLRSPNRISRFAFLLVFLVMAATSLIRNEVFRGTTNVITWDGYGYYAYLPGAFIYGDIEHYAFAEQHFEDYDISSSIYQLNPTEDGGRFPIYNIGLSVIWTPAFLVTHGIVSATGIAPADGMSYPYQLMVVLMGLLFAFLGLLYLKRFLALFFSDLVVGITLLAVGLGTNIFYYIVEKPDMTHGYLFALYSVFLYYFSKLVMTKSSIGVTSATSTSPPLSAYPLPATHYLLLGLLIGLMCLVRSSEIVVFAIPAFYGLKNWDTFKRNFERTLPIFLAALAVFSIQLIYYKVGTGSWWQDGYAGLSFDWLEPHLLDGLFSYRRGWLVYTPIMTLAFVGIFRLPKAWILPVVIFLIGNLYILFSWHIWWYGNTFGSRPVTQSYALLALPLAAFVAWVLGENAGAERGNVALSPSPSLRERGDVEGGTGHTGRFTSKRSLHLRSLAPLLLLPFIFLNLFQHWQYNQRIIPLDFTNRTYYWEVFGKTSLDKKDRVYLDTDEKMPVGEYVTTELLTTDTLVSVAPKSSREFTNLLEHKVTATEAAGTIWLGTSLAFSYYGDSYDKWKFPSVVTEHRRGAETLKWVQVRIPPTMDTPEDDYLRFNLSLPGLQEGDVVKQYLWNLCQDSMVVRNYDAELLTAGRGSK</sequence>
<protein>
    <recommendedName>
        <fullName evidence="4">Glycosyltransferase RgtA/B/C/D-like domain-containing protein</fullName>
    </recommendedName>
</protein>
<comment type="caution">
    <text evidence="2">The sequence shown here is derived from an EMBL/GenBank/DDBJ whole genome shotgun (WGS) entry which is preliminary data.</text>
</comment>
<gene>
    <name evidence="2" type="ORF">FUA23_06485</name>
</gene>
<feature type="transmembrane region" description="Helical" evidence="1">
    <location>
        <begin position="380"/>
        <end position="397"/>
    </location>
</feature>
<evidence type="ECO:0000313" key="3">
    <source>
        <dbReference type="Proteomes" id="UP000321907"/>
    </source>
</evidence>
<feature type="transmembrane region" description="Helical" evidence="1">
    <location>
        <begin position="91"/>
        <end position="114"/>
    </location>
</feature>
<feature type="transmembrane region" description="Helical" evidence="1">
    <location>
        <begin position="437"/>
        <end position="456"/>
    </location>
</feature>
<dbReference type="EMBL" id="VOXD01000007">
    <property type="protein sequence ID" value="TXF90432.1"/>
    <property type="molecule type" value="Genomic_DNA"/>
</dbReference>
<feature type="transmembrane region" description="Helical" evidence="1">
    <location>
        <begin position="349"/>
        <end position="368"/>
    </location>
</feature>
<keyword evidence="3" id="KW-1185">Reference proteome</keyword>
<organism evidence="2 3">
    <name type="scientific">Neolewinella aurantiaca</name>
    <dbReference type="NCBI Taxonomy" id="2602767"/>
    <lineage>
        <taxon>Bacteria</taxon>
        <taxon>Pseudomonadati</taxon>
        <taxon>Bacteroidota</taxon>
        <taxon>Saprospiria</taxon>
        <taxon>Saprospirales</taxon>
        <taxon>Lewinellaceae</taxon>
        <taxon>Neolewinella</taxon>
    </lineage>
</organism>
<accession>A0A5C7FXZ3</accession>
<feature type="transmembrane region" description="Helical" evidence="1">
    <location>
        <begin position="324"/>
        <end position="342"/>
    </location>
</feature>
<reference evidence="2 3" key="1">
    <citation type="submission" date="2019-08" db="EMBL/GenBank/DDBJ databases">
        <title>Lewinella sp. strain SSH13 Genome sequencing and assembly.</title>
        <authorList>
            <person name="Kim I."/>
        </authorList>
    </citation>
    <scope>NUCLEOTIDE SEQUENCE [LARGE SCALE GENOMIC DNA]</scope>
    <source>
        <strain evidence="2 3">SSH13</strain>
    </source>
</reference>
<dbReference type="OrthoDB" id="136762at2"/>
<evidence type="ECO:0000256" key="1">
    <source>
        <dbReference type="SAM" id="Phobius"/>
    </source>
</evidence>
<dbReference type="Proteomes" id="UP000321907">
    <property type="component" value="Unassembled WGS sequence"/>
</dbReference>
<feature type="transmembrane region" description="Helical" evidence="1">
    <location>
        <begin position="151"/>
        <end position="175"/>
    </location>
</feature>
<feature type="transmembrane region" description="Helical" evidence="1">
    <location>
        <begin position="187"/>
        <end position="209"/>
    </location>
</feature>
<keyword evidence="1" id="KW-0812">Transmembrane</keyword>
<keyword evidence="1" id="KW-1133">Transmembrane helix</keyword>
<evidence type="ECO:0008006" key="4">
    <source>
        <dbReference type="Google" id="ProtNLM"/>
    </source>
</evidence>
<feature type="transmembrane region" description="Helical" evidence="1">
    <location>
        <begin position="229"/>
        <end position="258"/>
    </location>
</feature>
<name>A0A5C7FXZ3_9BACT</name>
<dbReference type="RefSeq" id="WP_147929914.1">
    <property type="nucleotide sequence ID" value="NZ_VOXD01000007.1"/>
</dbReference>
<keyword evidence="1" id="KW-0472">Membrane</keyword>
<feature type="transmembrane region" description="Helical" evidence="1">
    <location>
        <begin position="126"/>
        <end position="145"/>
    </location>
</feature>